<evidence type="ECO:0000313" key="6">
    <source>
        <dbReference type="EMBL" id="QDR80972.1"/>
    </source>
</evidence>
<dbReference type="GO" id="GO:0005524">
    <property type="term" value="F:ATP binding"/>
    <property type="evidence" value="ECO:0007669"/>
    <property type="project" value="UniProtKB-KW"/>
</dbReference>
<dbReference type="Pfam" id="PF00005">
    <property type="entry name" value="ABC_tran"/>
    <property type="match status" value="1"/>
</dbReference>
<accession>A0A517DUD5</accession>
<dbReference type="Gene3D" id="3.40.50.300">
    <property type="entry name" value="P-loop containing nucleotide triphosphate hydrolases"/>
    <property type="match status" value="1"/>
</dbReference>
<evidence type="ECO:0000313" key="7">
    <source>
        <dbReference type="Proteomes" id="UP000320776"/>
    </source>
</evidence>
<sequence length="224" mass="24509">MLEVRSLIKKVHQPGGEPLTIAQVEHLFVAAGEQLIIAGPSGSGKTTLLHMIAGLTAPTAGELFWDKKRLDLLSAGERDTWRAHNLGYIFQNFNLLNSLSAVENIMVAAAFGGEKRQDRRHQKSMNLLLQVGLADKAAYKPNRLSTGEQQRVAVARALVNKPALILADEPTASLDRDNVKLVLKLLQALCAANHSTLLLATHDQEVIAGFPRIFAMRRPGRNEV</sequence>
<protein>
    <submittedName>
        <fullName evidence="6">ABC transporter ATP-binding protein YtrE</fullName>
    </submittedName>
</protein>
<dbReference type="InterPro" id="IPR003593">
    <property type="entry name" value="AAA+_ATPase"/>
</dbReference>
<dbReference type="SUPFAM" id="SSF52540">
    <property type="entry name" value="P-loop containing nucleoside triphosphate hydrolases"/>
    <property type="match status" value="1"/>
</dbReference>
<evidence type="ECO:0000256" key="4">
    <source>
        <dbReference type="ARBA" id="ARBA00022840"/>
    </source>
</evidence>
<keyword evidence="3" id="KW-0547">Nucleotide-binding</keyword>
<dbReference type="InterPro" id="IPR003439">
    <property type="entry name" value="ABC_transporter-like_ATP-bd"/>
</dbReference>
<dbReference type="PANTHER" id="PTHR42798">
    <property type="entry name" value="LIPOPROTEIN-RELEASING SYSTEM ATP-BINDING PROTEIN LOLD"/>
    <property type="match status" value="1"/>
</dbReference>
<comment type="similarity">
    <text evidence="1">Belongs to the ABC transporter superfamily.</text>
</comment>
<proteinExistence type="inferred from homology"/>
<name>A0A517DUD5_9FIRM</name>
<dbReference type="PANTHER" id="PTHR42798:SF2">
    <property type="entry name" value="ABC TRANSPORTER ATP-BINDING PROTEIN MG467-RELATED"/>
    <property type="match status" value="1"/>
</dbReference>
<feature type="domain" description="ABC transporter" evidence="5">
    <location>
        <begin position="2"/>
        <end position="224"/>
    </location>
</feature>
<organism evidence="6 7">
    <name type="scientific">Sporomusa termitida</name>
    <dbReference type="NCBI Taxonomy" id="2377"/>
    <lineage>
        <taxon>Bacteria</taxon>
        <taxon>Bacillati</taxon>
        <taxon>Bacillota</taxon>
        <taxon>Negativicutes</taxon>
        <taxon>Selenomonadales</taxon>
        <taxon>Sporomusaceae</taxon>
        <taxon>Sporomusa</taxon>
    </lineage>
</organism>
<dbReference type="EMBL" id="CP036259">
    <property type="protein sequence ID" value="QDR80972.1"/>
    <property type="molecule type" value="Genomic_DNA"/>
</dbReference>
<keyword evidence="7" id="KW-1185">Reference proteome</keyword>
<evidence type="ECO:0000256" key="3">
    <source>
        <dbReference type="ARBA" id="ARBA00022741"/>
    </source>
</evidence>
<keyword evidence="2" id="KW-0813">Transport</keyword>
<keyword evidence="4 6" id="KW-0067">ATP-binding</keyword>
<dbReference type="GO" id="GO:0016887">
    <property type="term" value="F:ATP hydrolysis activity"/>
    <property type="evidence" value="ECO:0007669"/>
    <property type="project" value="InterPro"/>
</dbReference>
<dbReference type="AlphaFoldDB" id="A0A517DUD5"/>
<evidence type="ECO:0000259" key="5">
    <source>
        <dbReference type="PROSITE" id="PS50893"/>
    </source>
</evidence>
<reference evidence="6 7" key="1">
    <citation type="submission" date="2019-02" db="EMBL/GenBank/DDBJ databases">
        <title>Closed genome of Sporomusa termitida DSM 4440.</title>
        <authorList>
            <person name="Poehlein A."/>
            <person name="Daniel R."/>
        </authorList>
    </citation>
    <scope>NUCLEOTIDE SEQUENCE [LARGE SCALE GENOMIC DNA]</scope>
    <source>
        <strain evidence="6 7">DSM 4440</strain>
    </source>
</reference>
<dbReference type="SMART" id="SM00382">
    <property type="entry name" value="AAA"/>
    <property type="match status" value="1"/>
</dbReference>
<dbReference type="InterPro" id="IPR027417">
    <property type="entry name" value="P-loop_NTPase"/>
</dbReference>
<evidence type="ECO:0000256" key="1">
    <source>
        <dbReference type="ARBA" id="ARBA00005417"/>
    </source>
</evidence>
<dbReference type="KEGG" id="sted:SPTER_23150"/>
<dbReference type="CDD" id="cd03255">
    <property type="entry name" value="ABC_MJ0796_LolCDE_FtsE"/>
    <property type="match status" value="1"/>
</dbReference>
<dbReference type="InterPro" id="IPR017911">
    <property type="entry name" value="MacB-like_ATP-bd"/>
</dbReference>
<evidence type="ECO:0000256" key="2">
    <source>
        <dbReference type="ARBA" id="ARBA00022448"/>
    </source>
</evidence>
<dbReference type="Proteomes" id="UP000320776">
    <property type="component" value="Chromosome"/>
</dbReference>
<gene>
    <name evidence="6" type="primary">ytrE</name>
    <name evidence="6" type="ORF">SPTER_23150</name>
</gene>
<dbReference type="PROSITE" id="PS50893">
    <property type="entry name" value="ABC_TRANSPORTER_2"/>
    <property type="match status" value="1"/>
</dbReference>